<sequence length="362" mass="39951">MMNLPKLDDLIDEQMTAFEQPFDQHMFVVGPPGSGKTALAVLRARQASNEGKRVVLVTKNRMLAALAKQQLEGIRCVTMNAYVSTEYMRLDRGYIPELRRYVYDWDRVCADFAEDGAKAPCDHLIVDEGQNLPAGFFRWAIAFGGGFLTVFADENQTTNDEHASLSDIRAAGLPAPIRLTRNHRNTPEIARVAEHFHRAEHAIPAIAVRPRSGDIPELIAVADWDALATRIAYRFQNQAGSIGVIVGRKDDTDVLRANLLALLPGGRVDAYTSNSEPGQEDAILTYEPGITVLTDKAVIGLEFDAVFLQGVQDALPCRTLAQFRQMYMLCARAKHMLTVVNGVTPLSKAQIDALPPPNLLTR</sequence>
<dbReference type="Proteomes" id="UP000619512">
    <property type="component" value="Unassembled WGS sequence"/>
</dbReference>
<feature type="domain" description="IstB-like ATP-binding" evidence="1">
    <location>
        <begin position="24"/>
        <end position="95"/>
    </location>
</feature>
<dbReference type="SUPFAM" id="SSF52540">
    <property type="entry name" value="P-loop containing nucleoside triphosphate hydrolases"/>
    <property type="match status" value="1"/>
</dbReference>
<keyword evidence="4" id="KW-1185">Reference proteome</keyword>
<dbReference type="Proteomes" id="UP000294359">
    <property type="component" value="Chromosome"/>
</dbReference>
<accession>A0A4P7BE04</accession>
<dbReference type="AlphaFoldDB" id="A0A4P7BE04"/>
<protein>
    <submittedName>
        <fullName evidence="3">DUF2075 domain-containing protein</fullName>
    </submittedName>
</protein>
<dbReference type="InterPro" id="IPR002611">
    <property type="entry name" value="IstB_ATP-bd"/>
</dbReference>
<evidence type="ECO:0000313" key="5">
    <source>
        <dbReference type="Proteomes" id="UP000619512"/>
    </source>
</evidence>
<dbReference type="InterPro" id="IPR027417">
    <property type="entry name" value="P-loop_NTPase"/>
</dbReference>
<evidence type="ECO:0000313" key="4">
    <source>
        <dbReference type="Proteomes" id="UP000294359"/>
    </source>
</evidence>
<dbReference type="OrthoDB" id="5298826at2"/>
<gene>
    <name evidence="3" type="ORF">E1742_12030</name>
    <name evidence="2" type="ORF">GCM10007388_00640</name>
</gene>
<dbReference type="Pfam" id="PF01695">
    <property type="entry name" value="IstB_IS21"/>
    <property type="match status" value="1"/>
</dbReference>
<evidence type="ECO:0000259" key="1">
    <source>
        <dbReference type="Pfam" id="PF01695"/>
    </source>
</evidence>
<reference evidence="3 4" key="2">
    <citation type="submission" date="2019-03" db="EMBL/GenBank/DDBJ databases">
        <title>Draft Genome Sequences of Six Type Strains of the Genus Massilia.</title>
        <authorList>
            <person name="Miess H."/>
            <person name="Frediansyhah A."/>
            <person name="Gross H."/>
        </authorList>
    </citation>
    <scope>NUCLEOTIDE SEQUENCE [LARGE SCALE GENOMIC DNA]</scope>
    <source>
        <strain evidence="3 4">DSM 17505</strain>
    </source>
</reference>
<dbReference type="GO" id="GO:0005524">
    <property type="term" value="F:ATP binding"/>
    <property type="evidence" value="ECO:0007669"/>
    <property type="project" value="InterPro"/>
</dbReference>
<reference evidence="2" key="3">
    <citation type="submission" date="2022-12" db="EMBL/GenBank/DDBJ databases">
        <authorList>
            <person name="Sun Q."/>
            <person name="Kim S."/>
        </authorList>
    </citation>
    <scope>NUCLEOTIDE SEQUENCE</scope>
    <source>
        <strain evidence="2">KCTC 12344</strain>
    </source>
</reference>
<evidence type="ECO:0000313" key="3">
    <source>
        <dbReference type="EMBL" id="QBQ36814.1"/>
    </source>
</evidence>
<name>A0A4P7BE04_9BURK</name>
<dbReference type="EMBL" id="BMWW01000001">
    <property type="protein sequence ID" value="GGY72499.1"/>
    <property type="molecule type" value="Genomic_DNA"/>
</dbReference>
<dbReference type="RefSeq" id="WP_134385093.1">
    <property type="nucleotide sequence ID" value="NZ_BMWW01000001.1"/>
</dbReference>
<organism evidence="2 5">
    <name type="scientific">Pseudoduganella plicata</name>
    <dbReference type="NCBI Taxonomy" id="321984"/>
    <lineage>
        <taxon>Bacteria</taxon>
        <taxon>Pseudomonadati</taxon>
        <taxon>Pseudomonadota</taxon>
        <taxon>Betaproteobacteria</taxon>
        <taxon>Burkholderiales</taxon>
        <taxon>Oxalobacteraceae</taxon>
        <taxon>Telluria group</taxon>
        <taxon>Pseudoduganella</taxon>
    </lineage>
</organism>
<reference evidence="2" key="1">
    <citation type="journal article" date="2014" name="Int. J. Syst. Evol. Microbiol.">
        <title>Complete genome sequence of Corynebacterium casei LMG S-19264T (=DSM 44701T), isolated from a smear-ripened cheese.</title>
        <authorList>
            <consortium name="US DOE Joint Genome Institute (JGI-PGF)"/>
            <person name="Walter F."/>
            <person name="Albersmeier A."/>
            <person name="Kalinowski J."/>
            <person name="Ruckert C."/>
        </authorList>
    </citation>
    <scope>NUCLEOTIDE SEQUENCE</scope>
    <source>
        <strain evidence="2">KCTC 12344</strain>
    </source>
</reference>
<evidence type="ECO:0000313" key="2">
    <source>
        <dbReference type="EMBL" id="GGY72499.1"/>
    </source>
</evidence>
<dbReference type="EMBL" id="CP038026">
    <property type="protein sequence ID" value="QBQ36814.1"/>
    <property type="molecule type" value="Genomic_DNA"/>
</dbReference>
<dbReference type="Gene3D" id="3.40.50.300">
    <property type="entry name" value="P-loop containing nucleotide triphosphate hydrolases"/>
    <property type="match status" value="2"/>
</dbReference>
<proteinExistence type="predicted"/>